<protein>
    <submittedName>
        <fullName evidence="1">Uncharacterized protein</fullName>
    </submittedName>
</protein>
<evidence type="ECO:0000313" key="2">
    <source>
        <dbReference type="Proteomes" id="UP000401081"/>
    </source>
</evidence>
<dbReference type="Proteomes" id="UP000401081">
    <property type="component" value="Unassembled WGS sequence"/>
</dbReference>
<dbReference type="AlphaFoldDB" id="A0A485CF28"/>
<keyword evidence="2" id="KW-1185">Reference proteome</keyword>
<sequence>MDDLPQRMQAIVILMSGSAVDCEQIDQQRLFALWQFEQQHRALLMHAGPVVLDNGAHGLMRAIAAKHLRFTMARRGSLFIAQILTAFIDNHRIVGNRLFGIAVILRNIAPTKFRFDVDPAGKAVVLEDFHTAG</sequence>
<name>A0A485CF28_KLUCR</name>
<proteinExistence type="predicted"/>
<organism evidence="1 2">
    <name type="scientific">Kluyvera cryocrescens</name>
    <name type="common">Kluyvera citrophila</name>
    <dbReference type="NCBI Taxonomy" id="580"/>
    <lineage>
        <taxon>Bacteria</taxon>
        <taxon>Pseudomonadati</taxon>
        <taxon>Pseudomonadota</taxon>
        <taxon>Gammaproteobacteria</taxon>
        <taxon>Enterobacterales</taxon>
        <taxon>Enterobacteriaceae</taxon>
        <taxon>Kluyvera</taxon>
    </lineage>
</organism>
<dbReference type="EMBL" id="CAADJD010000025">
    <property type="protein sequence ID" value="VFS83215.1"/>
    <property type="molecule type" value="Genomic_DNA"/>
</dbReference>
<gene>
    <name evidence="1" type="ORF">NCTC12993_06332</name>
</gene>
<accession>A0A485CF28</accession>
<reference evidence="1 2" key="1">
    <citation type="submission" date="2019-03" db="EMBL/GenBank/DDBJ databases">
        <authorList>
            <consortium name="Pathogen Informatics"/>
        </authorList>
    </citation>
    <scope>NUCLEOTIDE SEQUENCE [LARGE SCALE GENOMIC DNA]</scope>
    <source>
        <strain evidence="1 2">NCTC12993</strain>
    </source>
</reference>
<evidence type="ECO:0000313" key="1">
    <source>
        <dbReference type="EMBL" id="VFS83215.1"/>
    </source>
</evidence>